<feature type="transmembrane region" description="Helical" evidence="1">
    <location>
        <begin position="167"/>
        <end position="184"/>
    </location>
</feature>
<name>A0A0L0BW19_LUCCU</name>
<evidence type="ECO:0000313" key="3">
    <source>
        <dbReference type="Proteomes" id="UP000037069"/>
    </source>
</evidence>
<keyword evidence="1" id="KW-1133">Transmembrane helix</keyword>
<reference evidence="2 3" key="1">
    <citation type="journal article" date="2015" name="Nat. Commun.">
        <title>Lucilia cuprina genome unlocks parasitic fly biology to underpin future interventions.</title>
        <authorList>
            <person name="Anstead C.A."/>
            <person name="Korhonen P.K."/>
            <person name="Young N.D."/>
            <person name="Hall R.S."/>
            <person name="Jex A.R."/>
            <person name="Murali S.C."/>
            <person name="Hughes D.S."/>
            <person name="Lee S.F."/>
            <person name="Perry T."/>
            <person name="Stroehlein A.J."/>
            <person name="Ansell B.R."/>
            <person name="Breugelmans B."/>
            <person name="Hofmann A."/>
            <person name="Qu J."/>
            <person name="Dugan S."/>
            <person name="Lee S.L."/>
            <person name="Chao H."/>
            <person name="Dinh H."/>
            <person name="Han Y."/>
            <person name="Doddapaneni H.V."/>
            <person name="Worley K.C."/>
            <person name="Muzny D.M."/>
            <person name="Ioannidis P."/>
            <person name="Waterhouse R.M."/>
            <person name="Zdobnov E.M."/>
            <person name="James P.J."/>
            <person name="Bagnall N.H."/>
            <person name="Kotze A.C."/>
            <person name="Gibbs R.A."/>
            <person name="Richards S."/>
            <person name="Batterham P."/>
            <person name="Gasser R.B."/>
        </authorList>
    </citation>
    <scope>NUCLEOTIDE SEQUENCE [LARGE SCALE GENOMIC DNA]</scope>
    <source>
        <strain evidence="2 3">LS</strain>
        <tissue evidence="2">Full body</tissue>
    </source>
</reference>
<gene>
    <name evidence="2" type="ORF">FF38_02210</name>
</gene>
<evidence type="ECO:0000256" key="1">
    <source>
        <dbReference type="SAM" id="Phobius"/>
    </source>
</evidence>
<evidence type="ECO:0000313" key="2">
    <source>
        <dbReference type="EMBL" id="KNC24218.1"/>
    </source>
</evidence>
<proteinExistence type="predicted"/>
<dbReference type="Proteomes" id="UP000037069">
    <property type="component" value="Unassembled WGS sequence"/>
</dbReference>
<keyword evidence="1" id="KW-0472">Membrane</keyword>
<organism evidence="2 3">
    <name type="scientific">Lucilia cuprina</name>
    <name type="common">Green bottle fly</name>
    <name type="synonym">Australian sheep blowfly</name>
    <dbReference type="NCBI Taxonomy" id="7375"/>
    <lineage>
        <taxon>Eukaryota</taxon>
        <taxon>Metazoa</taxon>
        <taxon>Ecdysozoa</taxon>
        <taxon>Arthropoda</taxon>
        <taxon>Hexapoda</taxon>
        <taxon>Insecta</taxon>
        <taxon>Pterygota</taxon>
        <taxon>Neoptera</taxon>
        <taxon>Endopterygota</taxon>
        <taxon>Diptera</taxon>
        <taxon>Brachycera</taxon>
        <taxon>Muscomorpha</taxon>
        <taxon>Oestroidea</taxon>
        <taxon>Calliphoridae</taxon>
        <taxon>Luciliinae</taxon>
        <taxon>Lucilia</taxon>
    </lineage>
</organism>
<keyword evidence="3" id="KW-1185">Reference proteome</keyword>
<accession>A0A0L0BW19</accession>
<keyword evidence="1" id="KW-0812">Transmembrane</keyword>
<sequence length="216" mass="23411">MNKRPNKAEIKEKLKVSVSDKLPSWADIKSFFLSPDNLVSSSISFVAVDGGGGVGDDEIVANVADEDNNVVLAVVVFCLIANEDADDDDINVFNCCFLLFILKDLLILEFCLFFPFVFVLLLNVTLPTPQSISLCSTKSSSSSRSAVLMITLLAPPPPPPIPPPPPLLTRALCVVVVVLVFGNISHLPSIYFSKFGGTKDLARSTSSYEHWPLSKP</sequence>
<dbReference type="AlphaFoldDB" id="A0A0L0BW19"/>
<dbReference type="EMBL" id="JRES01001254">
    <property type="protein sequence ID" value="KNC24218.1"/>
    <property type="molecule type" value="Genomic_DNA"/>
</dbReference>
<comment type="caution">
    <text evidence="2">The sequence shown here is derived from an EMBL/GenBank/DDBJ whole genome shotgun (WGS) entry which is preliminary data.</text>
</comment>
<feature type="transmembrane region" description="Helical" evidence="1">
    <location>
        <begin position="105"/>
        <end position="124"/>
    </location>
</feature>
<protein>
    <submittedName>
        <fullName evidence="2">Uncharacterized protein</fullName>
    </submittedName>
</protein>